<accession>A0A3P5X0Q9</accession>
<dbReference type="Proteomes" id="UP000280861">
    <property type="component" value="Unassembled WGS sequence"/>
</dbReference>
<name>A0A3P5X0Q9_9MICC</name>
<dbReference type="RefSeq" id="WP_124090823.1">
    <property type="nucleotide sequence ID" value="NZ_CBCRYA010000008.1"/>
</dbReference>
<evidence type="ECO:0000313" key="2">
    <source>
        <dbReference type="Proteomes" id="UP000280861"/>
    </source>
</evidence>
<gene>
    <name evidence="1" type="ORF">PSET11_00821</name>
</gene>
<organism evidence="1 2">
    <name type="scientific">Arthrobacter ulcerisalmonis</name>
    <dbReference type="NCBI Taxonomy" id="2483813"/>
    <lineage>
        <taxon>Bacteria</taxon>
        <taxon>Bacillati</taxon>
        <taxon>Actinomycetota</taxon>
        <taxon>Actinomycetes</taxon>
        <taxon>Micrococcales</taxon>
        <taxon>Micrococcaceae</taxon>
        <taxon>Arthrobacter</taxon>
    </lineage>
</organism>
<dbReference type="AlphaFoldDB" id="A0A3P5X0Q9"/>
<dbReference type="EMBL" id="UXAU01000013">
    <property type="protein sequence ID" value="VDC21459.1"/>
    <property type="molecule type" value="Genomic_DNA"/>
</dbReference>
<keyword evidence="2" id="KW-1185">Reference proteome</keyword>
<sequence length="84" mass="8915">MDWSFEIDDPDAVLQKPPPEITAPLEAAAEAMAQASAQARRAADDLAVAVRTAASAGYGHSWIMGRSRLSSADVQRLISGEALY</sequence>
<dbReference type="OrthoDB" id="9999318at2"/>
<evidence type="ECO:0000313" key="1">
    <source>
        <dbReference type="EMBL" id="VDC21459.1"/>
    </source>
</evidence>
<protein>
    <submittedName>
        <fullName evidence="1">Uncharacterized protein</fullName>
    </submittedName>
</protein>
<reference evidence="1 2" key="1">
    <citation type="submission" date="2018-11" db="EMBL/GenBank/DDBJ databases">
        <authorList>
            <person name="Criscuolo A."/>
        </authorList>
    </citation>
    <scope>NUCLEOTIDE SEQUENCE [LARGE SCALE GENOMIC DNA]</scope>
    <source>
        <strain evidence="1">AT11b</strain>
    </source>
</reference>
<proteinExistence type="predicted"/>